<dbReference type="Pfam" id="PF07992">
    <property type="entry name" value="Pyr_redox_2"/>
    <property type="match status" value="1"/>
</dbReference>
<keyword evidence="4" id="KW-0274">FAD</keyword>
<comment type="similarity">
    <text evidence="1">Belongs to the NADH dehydrogenase family.</text>
</comment>
<dbReference type="AlphaFoldDB" id="A0A517Z5Z7"/>
<feature type="domain" description="FAD/NAD(P)-binding" evidence="9">
    <location>
        <begin position="9"/>
        <end position="333"/>
    </location>
</feature>
<reference evidence="11 12" key="1">
    <citation type="submission" date="2019-02" db="EMBL/GenBank/DDBJ databases">
        <title>Deep-cultivation of Planctomycetes and their phenomic and genomic characterization uncovers novel biology.</title>
        <authorList>
            <person name="Wiegand S."/>
            <person name="Jogler M."/>
            <person name="Boedeker C."/>
            <person name="Pinto D."/>
            <person name="Vollmers J."/>
            <person name="Rivas-Marin E."/>
            <person name="Kohn T."/>
            <person name="Peeters S.H."/>
            <person name="Heuer A."/>
            <person name="Rast P."/>
            <person name="Oberbeckmann S."/>
            <person name="Bunk B."/>
            <person name="Jeske O."/>
            <person name="Meyerdierks A."/>
            <person name="Storesund J.E."/>
            <person name="Kallscheuer N."/>
            <person name="Luecker S."/>
            <person name="Lage O.M."/>
            <person name="Pohl T."/>
            <person name="Merkel B.J."/>
            <person name="Hornburger P."/>
            <person name="Mueller R.-W."/>
            <person name="Bruemmer F."/>
            <person name="Labrenz M."/>
            <person name="Spormann A.M."/>
            <person name="Op den Camp H."/>
            <person name="Overmann J."/>
            <person name="Amann R."/>
            <person name="Jetten M.S.M."/>
            <person name="Mascher T."/>
            <person name="Medema M.H."/>
            <person name="Devos D.P."/>
            <person name="Kaster A.-K."/>
            <person name="Ovreas L."/>
            <person name="Rohde M."/>
            <person name="Galperin M.Y."/>
            <person name="Jogler C."/>
        </authorList>
    </citation>
    <scope>NUCLEOTIDE SEQUENCE [LARGE SCALE GENOMIC DNA]</scope>
    <source>
        <strain evidence="11 12">Mal4</strain>
    </source>
</reference>
<dbReference type="InterPro" id="IPR045024">
    <property type="entry name" value="NDH-2"/>
</dbReference>
<evidence type="ECO:0000256" key="2">
    <source>
        <dbReference type="ARBA" id="ARBA00012637"/>
    </source>
</evidence>
<dbReference type="EMBL" id="CP036275">
    <property type="protein sequence ID" value="QDU37849.1"/>
    <property type="molecule type" value="Genomic_DNA"/>
</dbReference>
<keyword evidence="7" id="KW-0520">NAD</keyword>
<dbReference type="InterPro" id="IPR023753">
    <property type="entry name" value="FAD/NAD-binding_dom"/>
</dbReference>
<dbReference type="RefSeq" id="WP_145369098.1">
    <property type="nucleotide sequence ID" value="NZ_CP036275.1"/>
</dbReference>
<keyword evidence="6 11" id="KW-0560">Oxidoreductase</keyword>
<sequence>MTEPTKQHRVVVVGGGFGGLEVARELRGAPVDVTLVDRRNFHLFQPLLYQVATGELSPANIAAPLRAIFRRQKNCQVLLGEVTGFDVDRRRVLLRDGELDYDSLVVAAGSTHSYFGHNEWESHAPGLKSVEDATRMRKKILLAFEAAEREPDPERRRAWLTFVLVGGGPTGVELAGALSEIARHTFRKDFRHIDPAEANIIIVEAADKPLHVYSDHLAGKASEALRQLGVEVRTRTKVVDIQEDHVVLESEEGHETLPTRTVLWTAGVAASPLGRLLADATDATTDRIGRVQVEPDLTLPGHPDLFVIGDLAHCADKDGRPLPGLAPVAIQQGSYVADVIASRLQNKPAPPPFTYKDHGSMAVIGRYAAIARVGRFELSGLFAWLLWLMLHLMEITLFQNRLLVLIQWGWAYFFRSRAARLITGPVEPLVETGDASREEVPQTPVEAGS</sequence>
<comment type="catalytic activity">
    <reaction evidence="8">
        <text>a quinone + NADH + H(+) = a quinol + NAD(+)</text>
        <dbReference type="Rhea" id="RHEA:46160"/>
        <dbReference type="ChEBI" id="CHEBI:15378"/>
        <dbReference type="ChEBI" id="CHEBI:24646"/>
        <dbReference type="ChEBI" id="CHEBI:57540"/>
        <dbReference type="ChEBI" id="CHEBI:57945"/>
        <dbReference type="ChEBI" id="CHEBI:132124"/>
        <dbReference type="EC" id="1.6.5.9"/>
    </reaction>
</comment>
<evidence type="ECO:0000256" key="5">
    <source>
        <dbReference type="ARBA" id="ARBA00022946"/>
    </source>
</evidence>
<proteinExistence type="inferred from homology"/>
<dbReference type="PANTHER" id="PTHR43706:SF47">
    <property type="entry name" value="EXTERNAL NADH-UBIQUINONE OXIDOREDUCTASE 1, MITOCHONDRIAL-RELATED"/>
    <property type="match status" value="1"/>
</dbReference>
<dbReference type="KEGG" id="mri:Mal4_21660"/>
<keyword evidence="5" id="KW-0809">Transit peptide</keyword>
<evidence type="ECO:0000256" key="7">
    <source>
        <dbReference type="ARBA" id="ARBA00023027"/>
    </source>
</evidence>
<evidence type="ECO:0000256" key="6">
    <source>
        <dbReference type="ARBA" id="ARBA00023002"/>
    </source>
</evidence>
<dbReference type="GO" id="GO:0050136">
    <property type="term" value="F:NADH dehydrogenase (quinone) (non-electrogenic) activity"/>
    <property type="evidence" value="ECO:0007669"/>
    <property type="project" value="UniProtKB-EC"/>
</dbReference>
<name>A0A517Z5Z7_9PLAN</name>
<evidence type="ECO:0000313" key="12">
    <source>
        <dbReference type="Proteomes" id="UP000320496"/>
    </source>
</evidence>
<organism evidence="11 12">
    <name type="scientific">Maioricimonas rarisocia</name>
    <dbReference type="NCBI Taxonomy" id="2528026"/>
    <lineage>
        <taxon>Bacteria</taxon>
        <taxon>Pseudomonadati</taxon>
        <taxon>Planctomycetota</taxon>
        <taxon>Planctomycetia</taxon>
        <taxon>Planctomycetales</taxon>
        <taxon>Planctomycetaceae</taxon>
        <taxon>Maioricimonas</taxon>
    </lineage>
</organism>
<evidence type="ECO:0000256" key="4">
    <source>
        <dbReference type="ARBA" id="ARBA00022827"/>
    </source>
</evidence>
<evidence type="ECO:0000256" key="1">
    <source>
        <dbReference type="ARBA" id="ARBA00005272"/>
    </source>
</evidence>
<evidence type="ECO:0000256" key="8">
    <source>
        <dbReference type="ARBA" id="ARBA00047599"/>
    </source>
</evidence>
<evidence type="ECO:0000259" key="10">
    <source>
        <dbReference type="Pfam" id="PF22366"/>
    </source>
</evidence>
<dbReference type="InterPro" id="IPR036188">
    <property type="entry name" value="FAD/NAD-bd_sf"/>
</dbReference>
<dbReference type="Gene3D" id="3.50.50.100">
    <property type="match status" value="1"/>
</dbReference>
<dbReference type="PANTHER" id="PTHR43706">
    <property type="entry name" value="NADH DEHYDROGENASE"/>
    <property type="match status" value="1"/>
</dbReference>
<dbReference type="EC" id="1.6.5.9" evidence="2"/>
<accession>A0A517Z5Z7</accession>
<dbReference type="PRINTS" id="PR00368">
    <property type="entry name" value="FADPNR"/>
</dbReference>
<keyword evidence="12" id="KW-1185">Reference proteome</keyword>
<gene>
    <name evidence="11" type="ORF">Mal4_21660</name>
</gene>
<dbReference type="PRINTS" id="PR00411">
    <property type="entry name" value="PNDRDTASEI"/>
</dbReference>
<dbReference type="Pfam" id="PF22366">
    <property type="entry name" value="NDH2_C"/>
    <property type="match status" value="1"/>
</dbReference>
<keyword evidence="3" id="KW-0285">Flavoprotein</keyword>
<protein>
    <recommendedName>
        <fullName evidence="2">NADH:ubiquinone reductase (non-electrogenic)</fullName>
        <ecNumber evidence="2">1.6.5.9</ecNumber>
    </recommendedName>
</protein>
<evidence type="ECO:0000256" key="3">
    <source>
        <dbReference type="ARBA" id="ARBA00022630"/>
    </source>
</evidence>
<dbReference type="Proteomes" id="UP000320496">
    <property type="component" value="Chromosome"/>
</dbReference>
<dbReference type="InterPro" id="IPR054585">
    <property type="entry name" value="NDH2-like_C"/>
</dbReference>
<evidence type="ECO:0000313" key="11">
    <source>
        <dbReference type="EMBL" id="QDU37849.1"/>
    </source>
</evidence>
<feature type="domain" description="External alternative NADH-ubiquinone oxidoreductase-like C-terminal" evidence="10">
    <location>
        <begin position="359"/>
        <end position="414"/>
    </location>
</feature>
<dbReference type="SUPFAM" id="SSF51905">
    <property type="entry name" value="FAD/NAD(P)-binding domain"/>
    <property type="match status" value="1"/>
</dbReference>
<evidence type="ECO:0000259" key="9">
    <source>
        <dbReference type="Pfam" id="PF07992"/>
    </source>
</evidence>
<dbReference type="OrthoDB" id="9781621at2"/>